<feature type="coiled-coil region" evidence="6">
    <location>
        <begin position="372"/>
        <end position="399"/>
    </location>
</feature>
<keyword evidence="3 5" id="KW-0040">ANK repeat</keyword>
<dbReference type="GO" id="GO:0005737">
    <property type="term" value="C:cytoplasm"/>
    <property type="evidence" value="ECO:0007669"/>
    <property type="project" value="TreeGrafter"/>
</dbReference>
<evidence type="ECO:0000256" key="6">
    <source>
        <dbReference type="SAM" id="Coils"/>
    </source>
</evidence>
<feature type="coiled-coil region" evidence="6">
    <location>
        <begin position="1242"/>
        <end position="1276"/>
    </location>
</feature>
<dbReference type="InParanoid" id="G5BXD9"/>
<dbReference type="PROSITE" id="PS50297">
    <property type="entry name" value="ANK_REP_REGION"/>
    <property type="match status" value="3"/>
</dbReference>
<feature type="region of interest" description="Disordered" evidence="7">
    <location>
        <begin position="1769"/>
        <end position="1834"/>
    </location>
</feature>
<feature type="compositionally biased region" description="Low complexity" evidence="7">
    <location>
        <begin position="92"/>
        <end position="102"/>
    </location>
</feature>
<evidence type="ECO:0000256" key="3">
    <source>
        <dbReference type="ARBA" id="ARBA00023043"/>
    </source>
</evidence>
<keyword evidence="1" id="KW-0597">Phosphoprotein</keyword>
<evidence type="ECO:0000256" key="4">
    <source>
        <dbReference type="ARBA" id="ARBA00023054"/>
    </source>
</evidence>
<dbReference type="PANTHER" id="PTHR24168">
    <property type="entry name" value="KN MOTIF AND ANKYRIN REPEAT DOMAIN-CONTAINING"/>
    <property type="match status" value="1"/>
</dbReference>
<sequence>MRGERLPLGPQTGLRGPGKTDDVLNGDHDKGQKDPYFVETPYGYQLDLDFLKYVDDIQKGNTIKKLNIQKRRKPSAPCPEPRVTPGPQGVWTSTESLSSSNSDDNKQCPSFLLARGQVTSTPVPKPPPPLETSPTFLPIPENRQLPPPSPQFPKHNLHVTKTLMETRRRLEQERVAMQMSPGEFRRPRLASFGGMSSTSSLPSFMGSGNYGAAIHQLQNGYQGNGDYGGYAPVAATTSSMGSSIRHSPLSSGISTPVTNVSPVHLQHIREQMAIALKRLKELEEQVRTIPVLQVKISVLQEEKRQLASQLKTQRAASQNDICGVRKRSYSAGNASQLEQLSRARRSGSELYIDYEEEEMESMEQSTQRIREFRQLTADMQALEQKIQDSSCEASSALRENGQCPPQEYRSVAVGGDENMNDIVVYPQGSRACKDAAVGTVTEMRDSGIGVTEAMLGVTTEADKEIELQQQTIEALKEKVYRLEVQLKETTHDREMTKLKQELQAAGSRKKVDKATTAQPLVFSKLVEAVVPTRDQMVGSHVDLVDACVGTSVQASSVGISCQPECNNQAVGPELPMNRWIVKERVETHDRCTGRSVETCDECVGVEVSICETGSNTEASVSDLTLLKTNLNLKDVRSIGCGDCCVDVTVCSPKEYASRSVNTEAVAQVEAAIMAAPATTDQHTSTVWEQVSQSTNTKTTVLVDCCTNTSLSTLDKQTSTQTVEMRTVAIGEGRVKDVNSSTKMRSVGVGTLLSGNSGFDRPSAVKTKELGVGQINIHDNYLVGLKMRTIACGPPQLTMGLTGNRRSVGVGDEPVGELLEDPQSQAPSGMVTSLDHYIERVQKLLAEQQTLLAENYSELAEAFGEPHSQIGSLNSQLISTLTSINSVMKSASTEELKNSDFQKTSLGRIAGGGSEDSLPTFLPIPENRQLPPPSPQFPKHNLHVTKTLMETRRRLEQERVAMQMSPGEFRRPRLASFGGMSSTSSLPSFMGSGNYGAAIHQLQNGYQGNGDYGGYAPVAATTSSMGSSIRHSPLSSGISTPVTNVSPVHLQHIREQMAIALKRLKELEEQVRTIPVLQVKISVLQEEKRQLASQLKTQRAASQNDICGVRKRSYSAGNASQLEQLSRARRSGSELYIDYEEEEMESMEQSTQRIREFRQLTADMQALEQKIQDSSCEASSALRENGQCPPQEYRSVAVGGDENMNDIVVYPQGSRACKDAAVGTVTEMRDSGIGVTEAMLGVTTEADKEIELQQQTIEALKEKVYRLEVQLKETTHDREMTKLKQELQAAGSRKKVDKATTAQPLVFSKLVEAVVPTRDQMVGSHVDLVDACVGTSVQASSVGISCQPECNNQAVGPELPMNRWIVKERVETHDRCTGRSVETCDECVGVEVSICETGSNTEASVSDLTLLKTNLNLKDVRSIGCGDCCVDVTVCSPKEYASRSVNTEAVAQVEAAIMAAPATTDQHTSTVWEQVSQSTNTKTTVLVDCCTNTSLSTLDKQTSTQTVEMRTVAIGEGRVKDVNSSTKMRSVGVGTLLSGNSGFDRPSAVKTKELGVGQINIHDNYLVGLKMRTIACGPPQLTMGLTGNRRSVGVGDEPVGELLEDPQSQAPSGMVTSLDHYIERVQKLLAEQQTLLAENYSELAEAFGEPHSQIGSLNSQLISTLTSINSVMKSASTEELKNSDFQKTSLGRIAGKNLEYTCQCGGLLSTQVSWPELKVGMAEGMPESIQETFPSQEGIPTPVNLTDDQVASGLYICTNNENTLKSIMKKRDGSKDSNGAKKNLQFVGINGGYETTSSDDSSSDESSSSESDDECDVVEYPPEEEENEDTRGVAEGHHAVNIEGFKSARVDHEMQVQACEPEKVEIRERYELSEKMLSACNLLKNSINDPKALTSKDMRFCLNTLQHEWFRVSSQKSSVPAMVGDYIAAFEAVSPDVLRYIINMADGNGNTALHYSVSHSNFEIVKLLLDADVCNVDHQNKAGYTPIMLAALAAVEAEKDMRVVEELFGCGDVNAKASQAGQTALMLAVSHGRIDMVKGLLACGADVNIQDDEGSTALMCASEHGHVEIVKLLLAQPGCNGHLEDNDGSTALSIALEAGHKDIAVLLYAHVNFAKAQSPGTPRLGRKMSPGPTHRGSFD</sequence>
<protein>
    <submittedName>
        <fullName evidence="8">KN motif and ankyrin repeat domain-containing protein 1</fullName>
    </submittedName>
</protein>
<feature type="coiled-coil region" evidence="6">
    <location>
        <begin position="458"/>
        <end position="492"/>
    </location>
</feature>
<feature type="compositionally biased region" description="Basic and acidic residues" evidence="7">
    <location>
        <begin position="1769"/>
        <end position="1778"/>
    </location>
</feature>
<dbReference type="Pfam" id="PF12075">
    <property type="entry name" value="KN_motif"/>
    <property type="match status" value="1"/>
</dbReference>
<accession>G5BXD9</accession>
<evidence type="ECO:0000313" key="8">
    <source>
        <dbReference type="EMBL" id="EHB13953.1"/>
    </source>
</evidence>
<feature type="coiled-coil region" evidence="6">
    <location>
        <begin position="1156"/>
        <end position="1183"/>
    </location>
</feature>
<dbReference type="InterPro" id="IPR036770">
    <property type="entry name" value="Ankyrin_rpt-contain_sf"/>
</dbReference>
<evidence type="ECO:0000256" key="7">
    <source>
        <dbReference type="SAM" id="MobiDB-lite"/>
    </source>
</evidence>
<feature type="coiled-coil region" evidence="6">
    <location>
        <begin position="1049"/>
        <end position="1100"/>
    </location>
</feature>
<dbReference type="SMART" id="SM00248">
    <property type="entry name" value="ANK"/>
    <property type="match status" value="5"/>
</dbReference>
<proteinExistence type="predicted"/>
<feature type="compositionally biased region" description="Acidic residues" evidence="7">
    <location>
        <begin position="1809"/>
        <end position="1827"/>
    </location>
</feature>
<feature type="repeat" description="ANK" evidence="5">
    <location>
        <begin position="2019"/>
        <end position="2051"/>
    </location>
</feature>
<feature type="region of interest" description="Disordered" evidence="7">
    <location>
        <begin position="65"/>
        <end position="108"/>
    </location>
</feature>
<dbReference type="InterPro" id="IPR047184">
    <property type="entry name" value="KANK1-4"/>
</dbReference>
<feature type="region of interest" description="Disordered" evidence="7">
    <location>
        <begin position="1"/>
        <end position="35"/>
    </location>
</feature>
<feature type="repeat" description="ANK" evidence="5">
    <location>
        <begin position="1947"/>
        <end position="1969"/>
    </location>
</feature>
<keyword evidence="4 6" id="KW-0175">Coiled coil</keyword>
<evidence type="ECO:0000313" key="9">
    <source>
        <dbReference type="Proteomes" id="UP000006813"/>
    </source>
</evidence>
<feature type="coiled-coil region" evidence="6">
    <location>
        <begin position="265"/>
        <end position="316"/>
    </location>
</feature>
<dbReference type="EMBL" id="JH172326">
    <property type="protein sequence ID" value="EHB13953.1"/>
    <property type="molecule type" value="Genomic_DNA"/>
</dbReference>
<feature type="compositionally biased region" description="Low complexity" evidence="7">
    <location>
        <begin position="1797"/>
        <end position="1808"/>
    </location>
</feature>
<dbReference type="eggNOG" id="KOG0514">
    <property type="taxonomic scope" value="Eukaryota"/>
</dbReference>
<gene>
    <name evidence="8" type="ORF">GW7_05827</name>
</gene>
<dbReference type="InterPro" id="IPR021939">
    <property type="entry name" value="KN_motif"/>
</dbReference>
<keyword evidence="2" id="KW-0677">Repeat</keyword>
<dbReference type="GO" id="GO:0035023">
    <property type="term" value="P:regulation of Rho protein signal transduction"/>
    <property type="evidence" value="ECO:0007669"/>
    <property type="project" value="UniProtKB-ARBA"/>
</dbReference>
<dbReference type="Pfam" id="PF12796">
    <property type="entry name" value="Ank_2"/>
    <property type="match status" value="2"/>
</dbReference>
<dbReference type="GO" id="GO:0005856">
    <property type="term" value="C:cytoskeleton"/>
    <property type="evidence" value="ECO:0007669"/>
    <property type="project" value="TreeGrafter"/>
</dbReference>
<dbReference type="InterPro" id="IPR002110">
    <property type="entry name" value="Ankyrin_rpt"/>
</dbReference>
<dbReference type="Proteomes" id="UP000006813">
    <property type="component" value="Unassembled WGS sequence"/>
</dbReference>
<dbReference type="FunCoup" id="G5BXD9">
    <property type="interactions" value="1805"/>
</dbReference>
<dbReference type="GO" id="GO:0030837">
    <property type="term" value="P:negative regulation of actin filament polymerization"/>
    <property type="evidence" value="ECO:0007669"/>
    <property type="project" value="InterPro"/>
</dbReference>
<feature type="repeat" description="ANK" evidence="5">
    <location>
        <begin position="2052"/>
        <end position="2073"/>
    </location>
</feature>
<evidence type="ECO:0000256" key="2">
    <source>
        <dbReference type="ARBA" id="ARBA00022737"/>
    </source>
</evidence>
<dbReference type="GO" id="GO:0090521">
    <property type="term" value="P:podocyte cell migration"/>
    <property type="evidence" value="ECO:0007669"/>
    <property type="project" value="UniProtKB-ARBA"/>
</dbReference>
<organism evidence="8 9">
    <name type="scientific">Heterocephalus glaber</name>
    <name type="common">Naked mole rat</name>
    <dbReference type="NCBI Taxonomy" id="10181"/>
    <lineage>
        <taxon>Eukaryota</taxon>
        <taxon>Metazoa</taxon>
        <taxon>Chordata</taxon>
        <taxon>Craniata</taxon>
        <taxon>Vertebrata</taxon>
        <taxon>Euteleostomi</taxon>
        <taxon>Mammalia</taxon>
        <taxon>Eutheria</taxon>
        <taxon>Euarchontoglires</taxon>
        <taxon>Glires</taxon>
        <taxon>Rodentia</taxon>
        <taxon>Hystricomorpha</taxon>
        <taxon>Bathyergidae</taxon>
        <taxon>Heterocephalus</taxon>
    </lineage>
</organism>
<feature type="compositionally biased region" description="Basic and acidic residues" evidence="7">
    <location>
        <begin position="18"/>
        <end position="33"/>
    </location>
</feature>
<feature type="region of interest" description="Disordered" evidence="7">
    <location>
        <begin position="2118"/>
        <end position="2138"/>
    </location>
</feature>
<dbReference type="PROSITE" id="PS50088">
    <property type="entry name" value="ANK_REPEAT"/>
    <property type="match status" value="3"/>
</dbReference>
<dbReference type="Gene3D" id="1.25.40.20">
    <property type="entry name" value="Ankyrin repeat-containing domain"/>
    <property type="match status" value="1"/>
</dbReference>
<name>G5BXD9_HETGA</name>
<dbReference type="SUPFAM" id="SSF48403">
    <property type="entry name" value="Ankyrin repeat"/>
    <property type="match status" value="1"/>
</dbReference>
<evidence type="ECO:0000256" key="1">
    <source>
        <dbReference type="ARBA" id="ARBA00022553"/>
    </source>
</evidence>
<dbReference type="PANTHER" id="PTHR24168:SF19">
    <property type="entry name" value="KN MOTIF AND ANKYRIN REPEAT DOMAIN-CONTAINING PROTEIN 1"/>
    <property type="match status" value="1"/>
</dbReference>
<dbReference type="STRING" id="10181.G5BXD9"/>
<dbReference type="FunFam" id="1.25.40.20:FF:000017">
    <property type="entry name" value="KN motif and ankyrin repeat domain-containing protein 1"/>
    <property type="match status" value="1"/>
</dbReference>
<evidence type="ECO:0000256" key="5">
    <source>
        <dbReference type="PROSITE-ProRule" id="PRU00023"/>
    </source>
</evidence>
<reference evidence="8 9" key="1">
    <citation type="journal article" date="2011" name="Nature">
        <title>Genome sequencing reveals insights into physiology and longevity of the naked mole rat.</title>
        <authorList>
            <person name="Kim E.B."/>
            <person name="Fang X."/>
            <person name="Fushan A.A."/>
            <person name="Huang Z."/>
            <person name="Lobanov A.V."/>
            <person name="Han L."/>
            <person name="Marino S.M."/>
            <person name="Sun X."/>
            <person name="Turanov A.A."/>
            <person name="Yang P."/>
            <person name="Yim S.H."/>
            <person name="Zhao X."/>
            <person name="Kasaikina M.V."/>
            <person name="Stoletzki N."/>
            <person name="Peng C."/>
            <person name="Polak P."/>
            <person name="Xiong Z."/>
            <person name="Kiezun A."/>
            <person name="Zhu Y."/>
            <person name="Chen Y."/>
            <person name="Kryukov G.V."/>
            <person name="Zhang Q."/>
            <person name="Peshkin L."/>
            <person name="Yang L."/>
            <person name="Bronson R.T."/>
            <person name="Buffenstein R."/>
            <person name="Wang B."/>
            <person name="Han C."/>
            <person name="Li Q."/>
            <person name="Chen L."/>
            <person name="Zhao W."/>
            <person name="Sunyaev S.R."/>
            <person name="Park T.J."/>
            <person name="Zhang G."/>
            <person name="Wang J."/>
            <person name="Gladyshev V.N."/>
        </authorList>
    </citation>
    <scope>NUCLEOTIDE SEQUENCE [LARGE SCALE GENOMIC DNA]</scope>
</reference>